<keyword evidence="2" id="KW-1185">Reference proteome</keyword>
<evidence type="ECO:0000313" key="1">
    <source>
        <dbReference type="EMBL" id="TMQ76464.1"/>
    </source>
</evidence>
<dbReference type="AlphaFoldDB" id="A0A5S4EM56"/>
<dbReference type="EMBL" id="SWAD01000050">
    <property type="protein sequence ID" value="TMQ76464.1"/>
    <property type="molecule type" value="Genomic_DNA"/>
</dbReference>
<organism evidence="1 2">
    <name type="scientific">Candidatus Accumulibacter phosphatis</name>
    <dbReference type="NCBI Taxonomy" id="327160"/>
    <lineage>
        <taxon>Bacteria</taxon>
        <taxon>Pseudomonadati</taxon>
        <taxon>Pseudomonadota</taxon>
        <taxon>Betaproteobacteria</taxon>
        <taxon>Candidatus Accumulibacter</taxon>
    </lineage>
</organism>
<sequence>MSAAMAAETLEVPSSLMPKGVEHYNRNLSVGNVVAVPSSLMPKGVEHLAGLASSPPATGLCRHL</sequence>
<gene>
    <name evidence="1" type="ORF">ACCUM_4314</name>
</gene>
<protein>
    <submittedName>
        <fullName evidence="1">Uncharacterized protein</fullName>
    </submittedName>
</protein>
<dbReference type="Proteomes" id="UP000306324">
    <property type="component" value="Unassembled WGS sequence"/>
</dbReference>
<name>A0A5S4EM56_9PROT</name>
<reference evidence="1 2" key="1">
    <citation type="submission" date="2019-04" db="EMBL/GenBank/DDBJ databases">
        <title>A novel phosphate-accumulating bacterium identified in bioreactor for phosphate removal from wastewater.</title>
        <authorList>
            <person name="Kotlyarov R.Y."/>
            <person name="Beletsky A.V."/>
            <person name="Kallistova A.Y."/>
            <person name="Dorofeev A.G."/>
            <person name="Nikolaev Y.Y."/>
            <person name="Pimenov N.V."/>
            <person name="Ravin N.V."/>
            <person name="Mardanov A.V."/>
        </authorList>
    </citation>
    <scope>NUCLEOTIDE SEQUENCE [LARGE SCALE GENOMIC DNA]</scope>
    <source>
        <strain evidence="1 2">Bin19</strain>
    </source>
</reference>
<comment type="caution">
    <text evidence="1">The sequence shown here is derived from an EMBL/GenBank/DDBJ whole genome shotgun (WGS) entry which is preliminary data.</text>
</comment>
<proteinExistence type="predicted"/>
<accession>A0A5S4EM56</accession>
<evidence type="ECO:0000313" key="2">
    <source>
        <dbReference type="Proteomes" id="UP000306324"/>
    </source>
</evidence>